<dbReference type="Proteomes" id="UP000274922">
    <property type="component" value="Unassembled WGS sequence"/>
</dbReference>
<evidence type="ECO:0000313" key="12">
    <source>
        <dbReference type="Proteomes" id="UP000274922"/>
    </source>
</evidence>
<proteinExistence type="inferred from homology"/>
<dbReference type="GO" id="GO:0000460">
    <property type="term" value="P:maturation of 5.8S rRNA"/>
    <property type="evidence" value="ECO:0007669"/>
    <property type="project" value="TreeGrafter"/>
</dbReference>
<dbReference type="InterPro" id="IPR001650">
    <property type="entry name" value="Helicase_C-like"/>
</dbReference>
<dbReference type="InterPro" id="IPR025696">
    <property type="entry name" value="Beta-barrel_MTR4"/>
</dbReference>
<dbReference type="AlphaFoldDB" id="A0A4P9XEG9"/>
<keyword evidence="7" id="KW-0539">Nucleus</keyword>
<evidence type="ECO:0000256" key="3">
    <source>
        <dbReference type="ARBA" id="ARBA00022741"/>
    </source>
</evidence>
<dbReference type="SMART" id="SM00487">
    <property type="entry name" value="DEXDc"/>
    <property type="match status" value="1"/>
</dbReference>
<dbReference type="Pfam" id="PF00271">
    <property type="entry name" value="Helicase_C"/>
    <property type="match status" value="1"/>
</dbReference>
<gene>
    <name evidence="11" type="ORF">CXG81DRAFT_9419</name>
</gene>
<accession>A0A4P9XEG9</accession>
<dbReference type="PIRSF" id="PIRSF005198">
    <property type="entry name" value="Antiviral_helicase_SKI2"/>
    <property type="match status" value="1"/>
</dbReference>
<evidence type="ECO:0000256" key="1">
    <source>
        <dbReference type="ARBA" id="ARBA00004123"/>
    </source>
</evidence>
<dbReference type="SMART" id="SM01142">
    <property type="entry name" value="DSHCT"/>
    <property type="match status" value="1"/>
</dbReference>
<dbReference type="GO" id="GO:0005524">
    <property type="term" value="F:ATP binding"/>
    <property type="evidence" value="ECO:0007669"/>
    <property type="project" value="UniProtKB-KW"/>
</dbReference>
<dbReference type="InterPro" id="IPR011545">
    <property type="entry name" value="DEAD/DEAH_box_helicase_dom"/>
</dbReference>
<dbReference type="Gene3D" id="1.10.3380.30">
    <property type="match status" value="1"/>
</dbReference>
<dbReference type="CDD" id="cd18024">
    <property type="entry name" value="DEXHc_Mtr4-like"/>
    <property type="match status" value="1"/>
</dbReference>
<keyword evidence="4" id="KW-0378">Hydrolase</keyword>
<evidence type="ECO:0000256" key="6">
    <source>
        <dbReference type="ARBA" id="ARBA00022840"/>
    </source>
</evidence>
<dbReference type="FunFam" id="3.40.50.300:FF:000083">
    <property type="entry name" value="ATP-dependent RNA helicase DOB1"/>
    <property type="match status" value="1"/>
</dbReference>
<keyword evidence="6" id="KW-0067">ATP-binding</keyword>
<keyword evidence="5" id="KW-0347">Helicase</keyword>
<dbReference type="Pfam" id="PF21408">
    <property type="entry name" value="MTR4-like_stalk"/>
    <property type="match status" value="1"/>
</dbReference>
<dbReference type="GO" id="GO:0003723">
    <property type="term" value="F:RNA binding"/>
    <property type="evidence" value="ECO:0007669"/>
    <property type="project" value="InterPro"/>
</dbReference>
<evidence type="ECO:0000256" key="2">
    <source>
        <dbReference type="ARBA" id="ARBA00010140"/>
    </source>
</evidence>
<dbReference type="STRING" id="1555241.A0A4P9XEG9"/>
<feature type="domain" description="Helicase ATP-binding" evidence="9">
    <location>
        <begin position="40"/>
        <end position="196"/>
    </location>
</feature>
<evidence type="ECO:0000256" key="7">
    <source>
        <dbReference type="ARBA" id="ARBA00023242"/>
    </source>
</evidence>
<name>A0A4P9XEG9_9FUNG</name>
<feature type="domain" description="Helicase C-terminal" evidence="10">
    <location>
        <begin position="278"/>
        <end position="479"/>
    </location>
</feature>
<dbReference type="InterPro" id="IPR027417">
    <property type="entry name" value="P-loop_NTPase"/>
</dbReference>
<dbReference type="FunFam" id="1.10.3380.30:FF:000003">
    <property type="entry name" value="ATP dependent RNA helicase (Dob1)"/>
    <property type="match status" value="1"/>
</dbReference>
<dbReference type="GO" id="GO:0006401">
    <property type="term" value="P:RNA catabolic process"/>
    <property type="evidence" value="ECO:0007669"/>
    <property type="project" value="InterPro"/>
</dbReference>
<sequence length="983" mass="110559">MAERGDRRDPFIYTPLTQALPTNPARTWPFTLDPFQALSIAAIERNESVLVSAHTSAGKTVVAEYAIAQCLRKGQRVVYTSPIKALSNQKYRELLAEFGDVGLMTGDVTLSPNASCLVMTTEILRSMLYRGSELMRQIGWVVFDEVHYMRDKARGVVWEETLILLPHDVRYVFLSATIPNAMQFAEWICDIHRQPCHIVYTDYRPTPLQHYLFPQGGDGIHLVVDERSNFREDNFQKAISQLGAGANSKESAEEPGRRVNTKTGKTDKKTSREKQGKDLYKIIRMLMLKQYHPVIVFSFSKKECESNALAISKLDFNDASERDIIADIYSKAIAGLSEEDQRLPQIEHMLPLLKRGIGVHHSGLLPILKEVIEILFQEGLLKVLFATETFSIGLNMPAKTVVFTSVQKWDGVQSRWLGGGEYIQMSGRAGRRGLDDRGIVVLMIDEKMEPDVAKSMVKGQSDALNSAFHLTYTMILNLMRVEDVQPEFVLKQSFFQFQNTSRIPVLKARLAELDQAAEQHPFRQLTMPEPADAGDASIPVVMDVPAQVEDFVTLQHQITAYEGRCRALVMTPEIAVPFLMSGRLARVKDTELDYGWGVVAQYHRKRTQLPLVSVHLAPKERISHVVDVLVWVPQASVDPAAATHPDATIQDGRALHMVAVELAHLTALSSVRVNMPAAAQLDSASGLAKPAKSLREAPYHDVDDPVPVLDPVEHMKVQDPAYPETLMRLNVLRRRRAQHPFMTLFTPAFRLQCLREYQAFQSLQGRIREVEKEIVATESILQLDELKARRRVLRRLGYTSAADIIDIKGRVACEISAGDELMLTELMFNGVFNDLTPAECVALLSVFCWDEKSNATQKGGQVKTRENLMKPFHVVQETARKIAKVAIEARMQGMDEEKYVESFNPELMEVVYAWCQGTRFSLICKMTDAFEGSIIRAMRRIEELLRQMGTAAKSIGNDALEAKFADGSVKLKRDIVFAASLYL</sequence>
<dbReference type="SMART" id="SM00490">
    <property type="entry name" value="HELICc"/>
    <property type="match status" value="1"/>
</dbReference>
<dbReference type="Gene3D" id="3.40.50.300">
    <property type="entry name" value="P-loop containing nucleotide triphosphate hydrolases"/>
    <property type="match status" value="2"/>
</dbReference>
<comment type="subcellular location">
    <subcellularLocation>
        <location evidence="1">Nucleus</location>
    </subcellularLocation>
</comment>
<dbReference type="InterPro" id="IPR048392">
    <property type="entry name" value="MTR4-like_stalk"/>
</dbReference>
<feature type="compositionally biased region" description="Basic and acidic residues" evidence="8">
    <location>
        <begin position="264"/>
        <end position="273"/>
    </location>
</feature>
<reference evidence="12" key="1">
    <citation type="journal article" date="2018" name="Nat. Microbiol.">
        <title>Leveraging single-cell genomics to expand the fungal tree of life.</title>
        <authorList>
            <person name="Ahrendt S.R."/>
            <person name="Quandt C.A."/>
            <person name="Ciobanu D."/>
            <person name="Clum A."/>
            <person name="Salamov A."/>
            <person name="Andreopoulos B."/>
            <person name="Cheng J.F."/>
            <person name="Woyke T."/>
            <person name="Pelin A."/>
            <person name="Henrissat B."/>
            <person name="Reynolds N.K."/>
            <person name="Benny G.L."/>
            <person name="Smith M.E."/>
            <person name="James T.Y."/>
            <person name="Grigoriev I.V."/>
        </authorList>
    </citation>
    <scope>NUCLEOTIDE SEQUENCE [LARGE SCALE GENOMIC DNA]</scope>
    <source>
        <strain evidence="12">ATCC 52028</strain>
    </source>
</reference>
<dbReference type="InterPro" id="IPR014001">
    <property type="entry name" value="Helicase_ATP-bd"/>
</dbReference>
<evidence type="ECO:0008006" key="13">
    <source>
        <dbReference type="Google" id="ProtNLM"/>
    </source>
</evidence>
<protein>
    <recommendedName>
        <fullName evidence="13">Antiviral helicase</fullName>
    </recommendedName>
</protein>
<dbReference type="EMBL" id="ML014121">
    <property type="protein sequence ID" value="RKP03550.1"/>
    <property type="molecule type" value="Genomic_DNA"/>
</dbReference>
<dbReference type="Pfam" id="PF13234">
    <property type="entry name" value="MTR4_beta-barrel"/>
    <property type="match status" value="1"/>
</dbReference>
<dbReference type="OrthoDB" id="64767at2759"/>
<dbReference type="Pfam" id="PF08148">
    <property type="entry name" value="DSHCT"/>
    <property type="match status" value="1"/>
</dbReference>
<dbReference type="GO" id="GO:0005634">
    <property type="term" value="C:nucleus"/>
    <property type="evidence" value="ECO:0007669"/>
    <property type="project" value="UniProtKB-SubCell"/>
</dbReference>
<evidence type="ECO:0000313" key="11">
    <source>
        <dbReference type="EMBL" id="RKP03550.1"/>
    </source>
</evidence>
<evidence type="ECO:0000259" key="10">
    <source>
        <dbReference type="PROSITE" id="PS51194"/>
    </source>
</evidence>
<dbReference type="Pfam" id="PF00270">
    <property type="entry name" value="DEAD"/>
    <property type="match status" value="1"/>
</dbReference>
<feature type="region of interest" description="Disordered" evidence="8">
    <location>
        <begin position="243"/>
        <end position="273"/>
    </location>
</feature>
<evidence type="ECO:0000259" key="9">
    <source>
        <dbReference type="PROSITE" id="PS51192"/>
    </source>
</evidence>
<evidence type="ECO:0000256" key="8">
    <source>
        <dbReference type="SAM" id="MobiDB-lite"/>
    </source>
</evidence>
<dbReference type="FunFam" id="3.40.50.300:FF:000141">
    <property type="entry name" value="ATP-dependent RNA helicase DOB1"/>
    <property type="match status" value="1"/>
</dbReference>
<dbReference type="GO" id="GO:0003724">
    <property type="term" value="F:RNA helicase activity"/>
    <property type="evidence" value="ECO:0007669"/>
    <property type="project" value="InterPro"/>
</dbReference>
<dbReference type="InterPro" id="IPR012961">
    <property type="entry name" value="Ski2/MTR4_C"/>
</dbReference>
<dbReference type="InterPro" id="IPR050699">
    <property type="entry name" value="RNA-DNA_Helicase"/>
</dbReference>
<comment type="similarity">
    <text evidence="2">Belongs to the helicase family. SKI2 subfamily.</text>
</comment>
<keyword evidence="12" id="KW-1185">Reference proteome</keyword>
<dbReference type="PANTHER" id="PTHR12131:SF7">
    <property type="entry name" value="EXOSOME RNA HELICASE MTR4"/>
    <property type="match status" value="1"/>
</dbReference>
<evidence type="ECO:0000256" key="5">
    <source>
        <dbReference type="ARBA" id="ARBA00022806"/>
    </source>
</evidence>
<dbReference type="Gene3D" id="2.40.30.300">
    <property type="match status" value="1"/>
</dbReference>
<dbReference type="CDD" id="cd18795">
    <property type="entry name" value="SF2_C_Ski2"/>
    <property type="match status" value="1"/>
</dbReference>
<dbReference type="PROSITE" id="PS51194">
    <property type="entry name" value="HELICASE_CTER"/>
    <property type="match status" value="1"/>
</dbReference>
<dbReference type="InterPro" id="IPR016438">
    <property type="entry name" value="SKI2-like"/>
</dbReference>
<keyword evidence="3" id="KW-0547">Nucleotide-binding</keyword>
<dbReference type="SUPFAM" id="SSF52540">
    <property type="entry name" value="P-loop containing nucleoside triphosphate hydrolases"/>
    <property type="match status" value="1"/>
</dbReference>
<evidence type="ECO:0000256" key="4">
    <source>
        <dbReference type="ARBA" id="ARBA00022801"/>
    </source>
</evidence>
<organism evidence="11 12">
    <name type="scientific">Caulochytrium protostelioides</name>
    <dbReference type="NCBI Taxonomy" id="1555241"/>
    <lineage>
        <taxon>Eukaryota</taxon>
        <taxon>Fungi</taxon>
        <taxon>Fungi incertae sedis</taxon>
        <taxon>Chytridiomycota</taxon>
        <taxon>Chytridiomycota incertae sedis</taxon>
        <taxon>Chytridiomycetes</taxon>
        <taxon>Caulochytriales</taxon>
        <taxon>Caulochytriaceae</taxon>
        <taxon>Caulochytrium</taxon>
    </lineage>
</organism>
<dbReference type="PROSITE" id="PS51192">
    <property type="entry name" value="HELICASE_ATP_BIND_1"/>
    <property type="match status" value="1"/>
</dbReference>
<dbReference type="PANTHER" id="PTHR12131">
    <property type="entry name" value="ATP-DEPENDENT RNA AND DNA HELICASE"/>
    <property type="match status" value="1"/>
</dbReference>
<dbReference type="GO" id="GO:0016787">
    <property type="term" value="F:hydrolase activity"/>
    <property type="evidence" value="ECO:0007669"/>
    <property type="project" value="UniProtKB-KW"/>
</dbReference>